<reference evidence="2 3" key="2">
    <citation type="journal article" date="2015" name="Eukaryot. Cell">
        <title>Asexual propagation of a virulent clone complex in a human and feline outbreak of sporotrichosis.</title>
        <authorList>
            <person name="Teixeira Mde M."/>
            <person name="Rodrigues A.M."/>
            <person name="Tsui C.K."/>
            <person name="de Almeida L.G."/>
            <person name="Van Diepeningen A.D."/>
            <person name="van den Ende B.G."/>
            <person name="Fernandes G.F."/>
            <person name="Kano R."/>
            <person name="Hamelin R.C."/>
            <person name="Lopes-Bezerra L.M."/>
            <person name="Vasconcelos A.T."/>
            <person name="de Hoog S."/>
            <person name="de Camargo Z.P."/>
            <person name="Felipe M.S."/>
        </authorList>
    </citation>
    <scope>NUCLEOTIDE SEQUENCE [LARGE SCALE GENOMIC DNA]</scope>
    <source>
        <strain evidence="2 3">1099-18</strain>
    </source>
</reference>
<dbReference type="VEuPathDB" id="FungiDB:SPSK_01964"/>
<dbReference type="Proteomes" id="UP000033710">
    <property type="component" value="Unassembled WGS sequence"/>
</dbReference>
<evidence type="ECO:0000313" key="3">
    <source>
        <dbReference type="Proteomes" id="UP000033710"/>
    </source>
</evidence>
<dbReference type="RefSeq" id="XP_016589679.1">
    <property type="nucleotide sequence ID" value="XM_016728862.1"/>
</dbReference>
<reference evidence="2 3" key="1">
    <citation type="journal article" date="2014" name="BMC Genomics">
        <title>Comparative genomics of the major fungal agents of human and animal Sporotrichosis: Sporothrix schenckii and Sporothrix brasiliensis.</title>
        <authorList>
            <person name="Teixeira M.M."/>
            <person name="de Almeida L.G."/>
            <person name="Kubitschek-Barreira P."/>
            <person name="Alves F.L."/>
            <person name="Kioshima E.S."/>
            <person name="Abadio A.K."/>
            <person name="Fernandes L."/>
            <person name="Derengowski L.S."/>
            <person name="Ferreira K.S."/>
            <person name="Souza R.C."/>
            <person name="Ruiz J.C."/>
            <person name="de Andrade N.C."/>
            <person name="Paes H.C."/>
            <person name="Nicola A.M."/>
            <person name="Albuquerque P."/>
            <person name="Gerber A.L."/>
            <person name="Martins V.P."/>
            <person name="Peconick L.D."/>
            <person name="Neto A.V."/>
            <person name="Chaucanez C.B."/>
            <person name="Silva P.A."/>
            <person name="Cunha O.L."/>
            <person name="de Oliveira F.F."/>
            <person name="dos Santos T.C."/>
            <person name="Barros A.L."/>
            <person name="Soares M.A."/>
            <person name="de Oliveira L.M."/>
            <person name="Marini M.M."/>
            <person name="Villalobos-Duno H."/>
            <person name="Cunha M.M."/>
            <person name="de Hoog S."/>
            <person name="da Silveira J.F."/>
            <person name="Henrissat B."/>
            <person name="Nino-Vega G.A."/>
            <person name="Cisalpino P.S."/>
            <person name="Mora-Montes H.M."/>
            <person name="Almeida S.R."/>
            <person name="Stajich J.E."/>
            <person name="Lopes-Bezerra L.M."/>
            <person name="Vasconcelos A.T."/>
            <person name="Felipe M.S."/>
        </authorList>
    </citation>
    <scope>NUCLEOTIDE SEQUENCE [LARGE SCALE GENOMIC DNA]</scope>
    <source>
        <strain evidence="2 3">1099-18</strain>
    </source>
</reference>
<feature type="compositionally biased region" description="Basic residues" evidence="1">
    <location>
        <begin position="155"/>
        <end position="174"/>
    </location>
</feature>
<sequence>MSQGFKEAAFSESCLYAVFLSPAKDSSWSKSMEQALFDSSESDAFRNCLLPPSFTSPVAQETHTLIHLSAPYSVSIARRTSTRDWHSRTSHIERETEKYIPLLSETKACWGTKVREMVSPRCRKRRTEELEQNHGTTKQKREREGECLGSIVRQTHGHRHSSTQYKRRRQRRTRHNELHMNDAGGRDG</sequence>
<dbReference type="GeneID" id="27664139"/>
<evidence type="ECO:0000256" key="1">
    <source>
        <dbReference type="SAM" id="MobiDB-lite"/>
    </source>
</evidence>
<proteinExistence type="predicted"/>
<accession>A0A0F2MBD4</accession>
<dbReference type="AlphaFoldDB" id="A0A0F2MBD4"/>
<evidence type="ECO:0000313" key="2">
    <source>
        <dbReference type="EMBL" id="KJR87003.1"/>
    </source>
</evidence>
<dbReference type="KEGG" id="ssck:SPSK_01964"/>
<gene>
    <name evidence="2" type="ORF">SPSK_01964</name>
</gene>
<feature type="compositionally biased region" description="Basic and acidic residues" evidence="1">
    <location>
        <begin position="175"/>
        <end position="188"/>
    </location>
</feature>
<protein>
    <submittedName>
        <fullName evidence="2">Uncharacterized protein</fullName>
    </submittedName>
</protein>
<comment type="caution">
    <text evidence="2">The sequence shown here is derived from an EMBL/GenBank/DDBJ whole genome shotgun (WGS) entry which is preliminary data.</text>
</comment>
<dbReference type="EMBL" id="AXCR01000005">
    <property type="protein sequence ID" value="KJR87003.1"/>
    <property type="molecule type" value="Genomic_DNA"/>
</dbReference>
<feature type="region of interest" description="Disordered" evidence="1">
    <location>
        <begin position="125"/>
        <end position="188"/>
    </location>
</feature>
<organism evidence="2 3">
    <name type="scientific">Sporothrix schenckii 1099-18</name>
    <dbReference type="NCBI Taxonomy" id="1397361"/>
    <lineage>
        <taxon>Eukaryota</taxon>
        <taxon>Fungi</taxon>
        <taxon>Dikarya</taxon>
        <taxon>Ascomycota</taxon>
        <taxon>Pezizomycotina</taxon>
        <taxon>Sordariomycetes</taxon>
        <taxon>Sordariomycetidae</taxon>
        <taxon>Ophiostomatales</taxon>
        <taxon>Ophiostomataceae</taxon>
        <taxon>Sporothrix</taxon>
    </lineage>
</organism>
<name>A0A0F2MBD4_SPOSC</name>